<dbReference type="InterPro" id="IPR003439">
    <property type="entry name" value="ABC_transporter-like_ATP-bd"/>
</dbReference>
<proteinExistence type="predicted"/>
<protein>
    <submittedName>
        <fullName evidence="2">ABC transporter ATP-binding protein</fullName>
    </submittedName>
</protein>
<gene>
    <name evidence="2" type="ORF">FEF09_28435</name>
</gene>
<dbReference type="Gene3D" id="3.40.50.300">
    <property type="entry name" value="P-loop containing nucleotide triphosphate hydrolases"/>
    <property type="match status" value="1"/>
</dbReference>
<sequence>MSGSGKTTLLKLLLQFYSPTQGTIFAGDESFKDMTAQGWRSQCGAVMQDGYVFRDTIANNVFGGEADRDMDRMMAACRMANIHDFFAAMPFGYDTMIGKDG</sequence>
<dbReference type="InterPro" id="IPR027417">
    <property type="entry name" value="P-loop_NTPase"/>
</dbReference>
<dbReference type="GO" id="GO:0005524">
    <property type="term" value="F:ATP binding"/>
    <property type="evidence" value="ECO:0007669"/>
    <property type="project" value="UniProtKB-KW"/>
</dbReference>
<dbReference type="GO" id="GO:0016887">
    <property type="term" value="F:ATP hydrolysis activity"/>
    <property type="evidence" value="ECO:0007669"/>
    <property type="project" value="InterPro"/>
</dbReference>
<keyword evidence="2" id="KW-0547">Nucleotide-binding</keyword>
<comment type="caution">
    <text evidence="2">The sequence shown here is derived from an EMBL/GenBank/DDBJ whole genome shotgun (WGS) entry which is preliminary data.</text>
</comment>
<keyword evidence="2" id="KW-0067">ATP-binding</keyword>
<evidence type="ECO:0000313" key="3">
    <source>
        <dbReference type="Proteomes" id="UP000318815"/>
    </source>
</evidence>
<dbReference type="Pfam" id="PF00005">
    <property type="entry name" value="ABC_tran"/>
    <property type="match status" value="1"/>
</dbReference>
<evidence type="ECO:0000313" key="2">
    <source>
        <dbReference type="EMBL" id="TWV92225.1"/>
    </source>
</evidence>
<dbReference type="OrthoDB" id="9806127at2"/>
<dbReference type="PANTHER" id="PTHR24221:SF654">
    <property type="entry name" value="ATP-BINDING CASSETTE SUB-FAMILY B MEMBER 6"/>
    <property type="match status" value="1"/>
</dbReference>
<dbReference type="GO" id="GO:0034040">
    <property type="term" value="F:ATPase-coupled lipid transmembrane transporter activity"/>
    <property type="evidence" value="ECO:0007669"/>
    <property type="project" value="TreeGrafter"/>
</dbReference>
<dbReference type="SUPFAM" id="SSF52540">
    <property type="entry name" value="P-loop containing nucleoside triphosphate hydrolases"/>
    <property type="match status" value="1"/>
</dbReference>
<feature type="domain" description="ABC transporter" evidence="1">
    <location>
        <begin position="2"/>
        <end position="84"/>
    </location>
</feature>
<name>A0A5C6LLC5_9BACT</name>
<dbReference type="Proteomes" id="UP000318815">
    <property type="component" value="Unassembled WGS sequence"/>
</dbReference>
<dbReference type="PANTHER" id="PTHR24221">
    <property type="entry name" value="ATP-BINDING CASSETTE SUB-FAMILY B"/>
    <property type="match status" value="1"/>
</dbReference>
<dbReference type="AlphaFoldDB" id="A0A5C6LLC5"/>
<evidence type="ECO:0000259" key="1">
    <source>
        <dbReference type="Pfam" id="PF00005"/>
    </source>
</evidence>
<keyword evidence="3" id="KW-1185">Reference proteome</keyword>
<accession>A0A5C6LLC5</accession>
<feature type="non-terminal residue" evidence="2">
    <location>
        <position position="101"/>
    </location>
</feature>
<organism evidence="2 3">
    <name type="scientific">Chitinophaga pinensis</name>
    <dbReference type="NCBI Taxonomy" id="79329"/>
    <lineage>
        <taxon>Bacteria</taxon>
        <taxon>Pseudomonadati</taxon>
        <taxon>Bacteroidota</taxon>
        <taxon>Chitinophagia</taxon>
        <taxon>Chitinophagales</taxon>
        <taxon>Chitinophagaceae</taxon>
        <taxon>Chitinophaga</taxon>
    </lineage>
</organism>
<dbReference type="EMBL" id="VOHS01000068">
    <property type="protein sequence ID" value="TWV92225.1"/>
    <property type="molecule type" value="Genomic_DNA"/>
</dbReference>
<reference evidence="2 3" key="1">
    <citation type="submission" date="2019-08" db="EMBL/GenBank/DDBJ databases">
        <title>Whole genome sequencing of chitin degrading bacteria Chitinophaga pinensis YS16.</title>
        <authorList>
            <person name="Singh R.P."/>
            <person name="Manchanda G."/>
            <person name="Maurya I.K."/>
            <person name="Joshi N.K."/>
            <person name="Srivastava A.K."/>
        </authorList>
    </citation>
    <scope>NUCLEOTIDE SEQUENCE [LARGE SCALE GENOMIC DNA]</scope>
    <source>
        <strain evidence="2 3">YS-16</strain>
    </source>
</reference>
<dbReference type="InterPro" id="IPR039421">
    <property type="entry name" value="Type_1_exporter"/>
</dbReference>